<dbReference type="Proteomes" id="UP000246678">
    <property type="component" value="Segment"/>
</dbReference>
<keyword evidence="1" id="KW-0175">Coiled coil</keyword>
<dbReference type="EMBL" id="MH113815">
    <property type="protein sequence ID" value="AWD90728.1"/>
    <property type="molecule type" value="Genomic_DNA"/>
</dbReference>
<feature type="coiled-coil region" evidence="1">
    <location>
        <begin position="191"/>
        <end position="218"/>
    </location>
</feature>
<reference evidence="4" key="1">
    <citation type="submission" date="2018-03" db="EMBL/GenBank/DDBJ databases">
        <title>Phage therapy in agriculture - a green tech approach to combat plant pathogenic bacteria.</title>
        <authorList>
            <person name="Djurhuus A.M."/>
            <person name="Carstens A.B."/>
            <person name="Hansen L.H."/>
        </authorList>
    </citation>
    <scope>NUCLEOTIDE SEQUENCE [LARGE SCALE GENOMIC DNA]</scope>
</reference>
<accession>A0A2S1GMW4</accession>
<evidence type="ECO:0000256" key="1">
    <source>
        <dbReference type="SAM" id="Coils"/>
    </source>
</evidence>
<feature type="compositionally biased region" description="Polar residues" evidence="2">
    <location>
        <begin position="169"/>
        <end position="178"/>
    </location>
</feature>
<proteinExistence type="predicted"/>
<evidence type="ECO:0000256" key="2">
    <source>
        <dbReference type="SAM" id="MobiDB-lite"/>
    </source>
</evidence>
<dbReference type="GeneID" id="54991148"/>
<feature type="compositionally biased region" description="Polar residues" evidence="2">
    <location>
        <begin position="138"/>
        <end position="156"/>
    </location>
</feature>
<evidence type="ECO:0000313" key="3">
    <source>
        <dbReference type="EMBL" id="AWD90728.1"/>
    </source>
</evidence>
<dbReference type="KEGG" id="vg:54991148"/>
<protein>
    <submittedName>
        <fullName evidence="3">Uncharacterized protein</fullName>
    </submittedName>
</protein>
<sequence>MTIENTNVELAVTRMEEIVIEINQSLDNIQLESVKVGKLLIEANCEFKEQGEKATAFLDWAFAHFSIKKAQAYKLMKVAETFGNDDRFTGVSMRVLYALATQADDEVLEKAAELASNGSLTTTTLNLLLNPEPIAPKQQQIDTSKQDGENSLQQLPQAPGVEGEAGENSAPSGGSQEPSAPVAPVAGGEADKQLLADNADLRKQISELLAQIKEMQDAQTQYNKGASAPVLPQFKHKNPAVVLGISEEDAKSESKIKAAFRGLVKAGYGNGHEAFDLLVAARDNLLAAE</sequence>
<dbReference type="RefSeq" id="YP_009800646.1">
    <property type="nucleotide sequence ID" value="NC_047957.1"/>
</dbReference>
<organism evidence="3 4">
    <name type="scientific">Pseudomonas phage Alpheus</name>
    <dbReference type="NCBI Taxonomy" id="2163983"/>
    <lineage>
        <taxon>Viruses</taxon>
        <taxon>Duplodnaviria</taxon>
        <taxon>Heunggongvirae</taxon>
        <taxon>Uroviricota</taxon>
        <taxon>Caudoviricetes</taxon>
        <taxon>Autographivirales</taxon>
        <taxon>Autosignataviridae</taxon>
        <taxon>Colwellvirinae</taxon>
        <taxon>Nerthusvirus</taxon>
        <taxon>Nerthusvirus alpheus</taxon>
        <taxon>Uliginvirus alpheus</taxon>
    </lineage>
</organism>
<feature type="region of interest" description="Disordered" evidence="2">
    <location>
        <begin position="138"/>
        <end position="185"/>
    </location>
</feature>
<evidence type="ECO:0000313" key="4">
    <source>
        <dbReference type="Proteomes" id="UP000246678"/>
    </source>
</evidence>
<name>A0A2S1GMW4_9CAUD</name>
<keyword evidence="4" id="KW-1185">Reference proteome</keyword>